<dbReference type="PANTHER" id="PTHR36435">
    <property type="entry name" value="SLR1288 PROTEIN"/>
    <property type="match status" value="1"/>
</dbReference>
<dbReference type="OrthoDB" id="8607342at2"/>
<evidence type="ECO:0000313" key="5">
    <source>
        <dbReference type="Proteomes" id="UP000263232"/>
    </source>
</evidence>
<feature type="transmembrane region" description="Helical" evidence="2">
    <location>
        <begin position="20"/>
        <end position="40"/>
    </location>
</feature>
<sequence>MEYKLMEEKDQKLDVARFFILTLLPQIITVIFTLILIPVSNFFDEYGIVQTALVLPISFIVVPYIFLKHNTNADISLKNMGLRDFKCRDYIMFIFSIVIVTLTIYWYRDFKIEILYFGVQTLIIAICEEIWARGMLIHELRNGGLSGFWCVVISSLIFAFITHQNRPITDNLINRFPGALLMGYLYYRTKKIEIPILIHFVNNMIGGM</sequence>
<evidence type="ECO:0000259" key="3">
    <source>
        <dbReference type="Pfam" id="PF02517"/>
    </source>
</evidence>
<feature type="transmembrane region" description="Helical" evidence="2">
    <location>
        <begin position="88"/>
        <end position="108"/>
    </location>
</feature>
<protein>
    <recommendedName>
        <fullName evidence="3">CAAX prenyl protease 2/Lysostaphin resistance protein A-like domain-containing protein</fullName>
    </recommendedName>
</protein>
<dbReference type="Pfam" id="PF02517">
    <property type="entry name" value="Rce1-like"/>
    <property type="match status" value="1"/>
</dbReference>
<dbReference type="KEGG" id="abae:CL176_05615"/>
<dbReference type="Proteomes" id="UP000263232">
    <property type="component" value="Chromosome"/>
</dbReference>
<organism evidence="4 5">
    <name type="scientific">Suicoccus acidiformans</name>
    <dbReference type="NCBI Taxonomy" id="2036206"/>
    <lineage>
        <taxon>Bacteria</taxon>
        <taxon>Bacillati</taxon>
        <taxon>Bacillota</taxon>
        <taxon>Bacilli</taxon>
        <taxon>Lactobacillales</taxon>
        <taxon>Aerococcaceae</taxon>
        <taxon>Suicoccus</taxon>
    </lineage>
</organism>
<comment type="similarity">
    <text evidence="1">Belongs to the UPF0177 family.</text>
</comment>
<dbReference type="EMBL" id="CP023434">
    <property type="protein sequence ID" value="AXY25511.1"/>
    <property type="molecule type" value="Genomic_DNA"/>
</dbReference>
<dbReference type="GO" id="GO:0004175">
    <property type="term" value="F:endopeptidase activity"/>
    <property type="evidence" value="ECO:0007669"/>
    <property type="project" value="UniProtKB-ARBA"/>
</dbReference>
<gene>
    <name evidence="4" type="ORF">CL176_05615</name>
</gene>
<keyword evidence="2" id="KW-0472">Membrane</keyword>
<keyword evidence="2" id="KW-0812">Transmembrane</keyword>
<dbReference type="InterPro" id="IPR052710">
    <property type="entry name" value="CAAX_protease"/>
</dbReference>
<evidence type="ECO:0000256" key="1">
    <source>
        <dbReference type="ARBA" id="ARBA00009067"/>
    </source>
</evidence>
<dbReference type="GO" id="GO:0080120">
    <property type="term" value="P:CAAX-box protein maturation"/>
    <property type="evidence" value="ECO:0007669"/>
    <property type="project" value="UniProtKB-ARBA"/>
</dbReference>
<reference evidence="4 5" key="1">
    <citation type="submission" date="2017-09" db="EMBL/GenBank/DDBJ databases">
        <title>Complete genome sequence of Oxytococcus suis strain ZY16052.</title>
        <authorList>
            <person name="Li F."/>
        </authorList>
    </citation>
    <scope>NUCLEOTIDE SEQUENCE [LARGE SCALE GENOMIC DNA]</scope>
    <source>
        <strain evidence="4 5">ZY16052</strain>
    </source>
</reference>
<feature type="transmembrane region" description="Helical" evidence="2">
    <location>
        <begin position="144"/>
        <end position="162"/>
    </location>
</feature>
<keyword evidence="2" id="KW-1133">Transmembrane helix</keyword>
<feature type="transmembrane region" description="Helical" evidence="2">
    <location>
        <begin position="46"/>
        <end position="67"/>
    </location>
</feature>
<name>A0A347WKA4_9LACT</name>
<proteinExistence type="inferred from homology"/>
<feature type="domain" description="CAAX prenyl protease 2/Lysostaphin resistance protein A-like" evidence="3">
    <location>
        <begin position="114"/>
        <end position="205"/>
    </location>
</feature>
<keyword evidence="5" id="KW-1185">Reference proteome</keyword>
<dbReference type="InterPro" id="IPR003675">
    <property type="entry name" value="Rce1/LyrA-like_dom"/>
</dbReference>
<evidence type="ECO:0000256" key="2">
    <source>
        <dbReference type="SAM" id="Phobius"/>
    </source>
</evidence>
<evidence type="ECO:0000313" key="4">
    <source>
        <dbReference type="EMBL" id="AXY25511.1"/>
    </source>
</evidence>
<accession>A0A347WKA4</accession>
<dbReference type="AlphaFoldDB" id="A0A347WKA4"/>
<dbReference type="PANTHER" id="PTHR36435:SF1">
    <property type="entry name" value="CAAX AMINO TERMINAL PROTEASE FAMILY PROTEIN"/>
    <property type="match status" value="1"/>
</dbReference>